<organism evidence="2 3">
    <name type="scientific">Castanea mollissima</name>
    <name type="common">Chinese chestnut</name>
    <dbReference type="NCBI Taxonomy" id="60419"/>
    <lineage>
        <taxon>Eukaryota</taxon>
        <taxon>Viridiplantae</taxon>
        <taxon>Streptophyta</taxon>
        <taxon>Embryophyta</taxon>
        <taxon>Tracheophyta</taxon>
        <taxon>Spermatophyta</taxon>
        <taxon>Magnoliopsida</taxon>
        <taxon>eudicotyledons</taxon>
        <taxon>Gunneridae</taxon>
        <taxon>Pentapetalae</taxon>
        <taxon>rosids</taxon>
        <taxon>fabids</taxon>
        <taxon>Fagales</taxon>
        <taxon>Fagaceae</taxon>
        <taxon>Castanea</taxon>
    </lineage>
</organism>
<name>A0A8J4QWX1_9ROSI</name>
<feature type="compositionally biased region" description="Polar residues" evidence="1">
    <location>
        <begin position="85"/>
        <end position="101"/>
    </location>
</feature>
<evidence type="ECO:0000313" key="3">
    <source>
        <dbReference type="Proteomes" id="UP000737018"/>
    </source>
</evidence>
<sequence>MGRDIVRKECPKDPGKRSRLWLYKDIDNVLTKNTGTETIQGIVLNDKKVPSGVLSQLWCQCKECGEELSNYIITNSSKTKKSLDSSRISKSTPLESVPTGNQPCWFRAARQLYWFFYEDC</sequence>
<feature type="region of interest" description="Disordered" evidence="1">
    <location>
        <begin position="77"/>
        <end position="101"/>
    </location>
</feature>
<proteinExistence type="predicted"/>
<comment type="caution">
    <text evidence="2">The sequence shown here is derived from an EMBL/GenBank/DDBJ whole genome shotgun (WGS) entry which is preliminary data.</text>
</comment>
<dbReference type="EMBL" id="JRKL02003708">
    <property type="protein sequence ID" value="KAF3954424.1"/>
    <property type="molecule type" value="Genomic_DNA"/>
</dbReference>
<evidence type="ECO:0000313" key="2">
    <source>
        <dbReference type="EMBL" id="KAF3954424.1"/>
    </source>
</evidence>
<keyword evidence="3" id="KW-1185">Reference proteome</keyword>
<dbReference type="AlphaFoldDB" id="A0A8J4QWX1"/>
<evidence type="ECO:0000256" key="1">
    <source>
        <dbReference type="SAM" id="MobiDB-lite"/>
    </source>
</evidence>
<dbReference type="Proteomes" id="UP000737018">
    <property type="component" value="Unassembled WGS sequence"/>
</dbReference>
<gene>
    <name evidence="2" type="ORF">CMV_020226</name>
</gene>
<accession>A0A8J4QWX1</accession>
<reference evidence="2" key="1">
    <citation type="submission" date="2020-03" db="EMBL/GenBank/DDBJ databases">
        <title>Castanea mollissima Vanexum genome sequencing.</title>
        <authorList>
            <person name="Staton M."/>
        </authorList>
    </citation>
    <scope>NUCLEOTIDE SEQUENCE</scope>
    <source>
        <tissue evidence="2">Leaf</tissue>
    </source>
</reference>
<dbReference type="OrthoDB" id="1752253at2759"/>
<protein>
    <submittedName>
        <fullName evidence="2">Uncharacterized protein</fullName>
    </submittedName>
</protein>